<evidence type="ECO:0000256" key="1">
    <source>
        <dbReference type="ARBA" id="ARBA00004162"/>
    </source>
</evidence>
<dbReference type="InterPro" id="IPR045034">
    <property type="entry name" value="O-acyltransferase_WSD1-like"/>
</dbReference>
<gene>
    <name evidence="14" type="ORF">H6P81_011108</name>
</gene>
<feature type="domain" description="O-acyltransferase WSD1 C-terminal" evidence="13">
    <location>
        <begin position="307"/>
        <end position="453"/>
    </location>
</feature>
<keyword evidence="11" id="KW-0812">Transmembrane</keyword>
<comment type="catalytic activity">
    <reaction evidence="10">
        <text>an acyl-CoA + a 1,2-diacyl-sn-glycerol = a triacyl-sn-glycerol + CoA</text>
        <dbReference type="Rhea" id="RHEA:10868"/>
        <dbReference type="ChEBI" id="CHEBI:17815"/>
        <dbReference type="ChEBI" id="CHEBI:57287"/>
        <dbReference type="ChEBI" id="CHEBI:58342"/>
        <dbReference type="ChEBI" id="CHEBI:64615"/>
        <dbReference type="EC" id="2.3.1.20"/>
    </reaction>
</comment>
<evidence type="ECO:0000256" key="6">
    <source>
        <dbReference type="ARBA" id="ARBA00022824"/>
    </source>
</evidence>
<reference evidence="14 15" key="1">
    <citation type="submission" date="2021-07" db="EMBL/GenBank/DDBJ databases">
        <title>The Aristolochia fimbriata genome: insights into angiosperm evolution, floral development and chemical biosynthesis.</title>
        <authorList>
            <person name="Jiao Y."/>
        </authorList>
    </citation>
    <scope>NUCLEOTIDE SEQUENCE [LARGE SCALE GENOMIC DNA]</scope>
    <source>
        <strain evidence="14">IBCAS-2021</strain>
        <tissue evidence="14">Leaf</tissue>
    </source>
</reference>
<dbReference type="Pfam" id="PF03007">
    <property type="entry name" value="WS_DGAT_cat"/>
    <property type="match status" value="1"/>
</dbReference>
<keyword evidence="6" id="KW-0256">Endoplasmic reticulum</keyword>
<dbReference type="GO" id="GO:0005789">
    <property type="term" value="C:endoplasmic reticulum membrane"/>
    <property type="evidence" value="ECO:0007669"/>
    <property type="project" value="UniProtKB-SubCell"/>
</dbReference>
<evidence type="ECO:0000256" key="11">
    <source>
        <dbReference type="SAM" id="Phobius"/>
    </source>
</evidence>
<feature type="transmembrane region" description="Helical" evidence="11">
    <location>
        <begin position="188"/>
        <end position="208"/>
    </location>
</feature>
<dbReference type="GO" id="GO:0004144">
    <property type="term" value="F:diacylglycerol O-acyltransferase activity"/>
    <property type="evidence" value="ECO:0007669"/>
    <property type="project" value="UniProtKB-EC"/>
</dbReference>
<accession>A0AAV7EV32</accession>
<keyword evidence="5" id="KW-0808">Transferase</keyword>
<evidence type="ECO:0000256" key="10">
    <source>
        <dbReference type="ARBA" id="ARBA00048109"/>
    </source>
</evidence>
<keyword evidence="15" id="KW-1185">Reference proteome</keyword>
<evidence type="ECO:0000256" key="4">
    <source>
        <dbReference type="ARBA" id="ARBA00005189"/>
    </source>
</evidence>
<dbReference type="PANTHER" id="PTHR31650:SF41">
    <property type="entry name" value="O-ACYLTRANSFERASE WSD1-LIKE ISOFORM X1"/>
    <property type="match status" value="1"/>
</dbReference>
<evidence type="ECO:0000256" key="7">
    <source>
        <dbReference type="ARBA" id="ARBA00023315"/>
    </source>
</evidence>
<name>A0AAV7EV32_ARIFI</name>
<evidence type="ECO:0000259" key="12">
    <source>
        <dbReference type="Pfam" id="PF03007"/>
    </source>
</evidence>
<dbReference type="SUPFAM" id="SSF52777">
    <property type="entry name" value="CoA-dependent acyltransferases"/>
    <property type="match status" value="1"/>
</dbReference>
<dbReference type="GO" id="GO:0047196">
    <property type="term" value="F:long-chain-alcohol O-fatty-acyltransferase activity"/>
    <property type="evidence" value="ECO:0007669"/>
    <property type="project" value="UniProtKB-EC"/>
</dbReference>
<evidence type="ECO:0000256" key="9">
    <source>
        <dbReference type="ARBA" id="ARBA00047604"/>
    </source>
</evidence>
<comment type="caution">
    <text evidence="14">The sequence shown here is derived from an EMBL/GenBank/DDBJ whole genome shotgun (WGS) entry which is preliminary data.</text>
</comment>
<dbReference type="Gene3D" id="3.30.559.10">
    <property type="entry name" value="Chloramphenicol acetyltransferase-like domain"/>
    <property type="match status" value="1"/>
</dbReference>
<dbReference type="EMBL" id="JAINDJ010000004">
    <property type="protein sequence ID" value="KAG9451143.1"/>
    <property type="molecule type" value="Genomic_DNA"/>
</dbReference>
<sequence>MGREEGEKAEPVTPAGRFFLQPKGQNIIHCVVGTKDPIDIEATKAEIKTTLLKHPRFCSLLIRDKHGRELWQKTEVELENHIVYPDLSGLIGEEDEEEEVVINRYLGDLAVSSPLDETKPLWEIHVLRAQRCCVLRLHHALGDGISLMSLFLACCKRSGRPDLVPSLPQPKRRNLSPTTSVKEKLRRVVLMVWFTVVYCLQFVLYSLWMKDEETAISGGDGVELWPRTAATAHFRLDDMKLVKNAVRGTVNDVLFGVIASGLARYLKMRSPTKPAPGISGLALVNTRLRPGLQDPSLMLEPGSKTRWGNQMGYVVLPLDLQRKDPSDPLEYLKRAKALLDRKKLSLEAHFSYKMGSLIMSIFGPKVATWINYRVIARTTFTISNVVGPQEEMMFAGNPIRFLRASSTSIPHALTMHMVSYMGKVEMQILVAKDIIPDPRFLAKCFEDALHEMKDVASLPHANDQGRG</sequence>
<dbReference type="InterPro" id="IPR023213">
    <property type="entry name" value="CAT-like_dom_sf"/>
</dbReference>
<evidence type="ECO:0000256" key="2">
    <source>
        <dbReference type="ARBA" id="ARBA00004586"/>
    </source>
</evidence>
<evidence type="ECO:0000256" key="8">
    <source>
        <dbReference type="ARBA" id="ARBA00024360"/>
    </source>
</evidence>
<comment type="similarity">
    <text evidence="8">In the N-terminal section; belongs to the long-chain O-acyltransferase family.</text>
</comment>
<dbReference type="GO" id="GO:0005886">
    <property type="term" value="C:plasma membrane"/>
    <property type="evidence" value="ECO:0007669"/>
    <property type="project" value="UniProtKB-SubCell"/>
</dbReference>
<dbReference type="AlphaFoldDB" id="A0AAV7EV32"/>
<keyword evidence="7" id="KW-0012">Acyltransferase</keyword>
<comment type="pathway">
    <text evidence="3">Glycerolipid metabolism; triacylglycerol biosynthesis.</text>
</comment>
<dbReference type="PANTHER" id="PTHR31650">
    <property type="entry name" value="O-ACYLTRANSFERASE (WSD1-LIKE) FAMILY PROTEIN"/>
    <property type="match status" value="1"/>
</dbReference>
<dbReference type="Proteomes" id="UP000825729">
    <property type="component" value="Unassembled WGS sequence"/>
</dbReference>
<comment type="subcellular location">
    <subcellularLocation>
        <location evidence="1">Cell membrane</location>
        <topology evidence="1">Single-pass membrane protein</topology>
    </subcellularLocation>
    <subcellularLocation>
        <location evidence="2">Endoplasmic reticulum membrane</location>
    </subcellularLocation>
</comment>
<proteinExistence type="inferred from homology"/>
<evidence type="ECO:0000313" key="15">
    <source>
        <dbReference type="Proteomes" id="UP000825729"/>
    </source>
</evidence>
<comment type="catalytic activity">
    <reaction evidence="9">
        <text>a long chain fatty alcohol + a fatty acyl-CoA = a long-chain alcohol wax ester + CoA</text>
        <dbReference type="Rhea" id="RHEA:38443"/>
        <dbReference type="ChEBI" id="CHEBI:17135"/>
        <dbReference type="ChEBI" id="CHEBI:57287"/>
        <dbReference type="ChEBI" id="CHEBI:77636"/>
        <dbReference type="ChEBI" id="CHEBI:235323"/>
        <dbReference type="EC" id="2.3.1.75"/>
    </reaction>
</comment>
<protein>
    <recommendedName>
        <fullName evidence="16">Diacylglycerol O-acyltransferase</fullName>
    </recommendedName>
</protein>
<comment type="pathway">
    <text evidence="4">Lipid metabolism.</text>
</comment>
<dbReference type="InterPro" id="IPR004255">
    <property type="entry name" value="O-acyltransferase_WSD1_N"/>
</dbReference>
<evidence type="ECO:0000256" key="5">
    <source>
        <dbReference type="ARBA" id="ARBA00022679"/>
    </source>
</evidence>
<dbReference type="GO" id="GO:0019432">
    <property type="term" value="P:triglyceride biosynthetic process"/>
    <property type="evidence" value="ECO:0007669"/>
    <property type="project" value="TreeGrafter"/>
</dbReference>
<evidence type="ECO:0000256" key="3">
    <source>
        <dbReference type="ARBA" id="ARBA00004771"/>
    </source>
</evidence>
<evidence type="ECO:0000259" key="13">
    <source>
        <dbReference type="Pfam" id="PF06974"/>
    </source>
</evidence>
<feature type="domain" description="O-acyltransferase WSD1-like N-terminal" evidence="12">
    <location>
        <begin position="112"/>
        <end position="253"/>
    </location>
</feature>
<keyword evidence="11" id="KW-0472">Membrane</keyword>
<dbReference type="Pfam" id="PF06974">
    <property type="entry name" value="WS_DGAT_C"/>
    <property type="match status" value="1"/>
</dbReference>
<evidence type="ECO:0008006" key="16">
    <source>
        <dbReference type="Google" id="ProtNLM"/>
    </source>
</evidence>
<dbReference type="InterPro" id="IPR009721">
    <property type="entry name" value="O-acyltransferase_WSD1_C"/>
</dbReference>
<evidence type="ECO:0000313" key="14">
    <source>
        <dbReference type="EMBL" id="KAG9451143.1"/>
    </source>
</evidence>
<organism evidence="14 15">
    <name type="scientific">Aristolochia fimbriata</name>
    <name type="common">White veined hardy Dutchman's pipe vine</name>
    <dbReference type="NCBI Taxonomy" id="158543"/>
    <lineage>
        <taxon>Eukaryota</taxon>
        <taxon>Viridiplantae</taxon>
        <taxon>Streptophyta</taxon>
        <taxon>Embryophyta</taxon>
        <taxon>Tracheophyta</taxon>
        <taxon>Spermatophyta</taxon>
        <taxon>Magnoliopsida</taxon>
        <taxon>Magnoliidae</taxon>
        <taxon>Piperales</taxon>
        <taxon>Aristolochiaceae</taxon>
        <taxon>Aristolochia</taxon>
    </lineage>
</organism>
<keyword evidence="11" id="KW-1133">Transmembrane helix</keyword>